<feature type="compositionally biased region" description="Basic residues" evidence="1">
    <location>
        <begin position="121"/>
        <end position="144"/>
    </location>
</feature>
<organism evidence="2">
    <name type="scientific">Indivirus ILV1</name>
    <dbReference type="NCBI Taxonomy" id="1977633"/>
    <lineage>
        <taxon>Viruses</taxon>
        <taxon>Varidnaviria</taxon>
        <taxon>Bamfordvirae</taxon>
        <taxon>Nucleocytoviricota</taxon>
        <taxon>Megaviricetes</taxon>
        <taxon>Imitervirales</taxon>
        <taxon>Mimiviridae</taxon>
        <taxon>Klosneuvirinae</taxon>
        <taxon>Indivirus</taxon>
    </lineage>
</organism>
<evidence type="ECO:0000256" key="1">
    <source>
        <dbReference type="SAM" id="MobiDB-lite"/>
    </source>
</evidence>
<reference evidence="2" key="1">
    <citation type="journal article" date="2017" name="Science">
        <title>Giant viruses with an expanded complement of translation system components.</title>
        <authorList>
            <person name="Schulz F."/>
            <person name="Yutin N."/>
            <person name="Ivanova N.N."/>
            <person name="Ortega D.R."/>
            <person name="Lee T.K."/>
            <person name="Vierheilig J."/>
            <person name="Daims H."/>
            <person name="Horn M."/>
            <person name="Wagner M."/>
            <person name="Jensen G.J."/>
            <person name="Kyrpides N.C."/>
            <person name="Koonin E.V."/>
            <person name="Woyke T."/>
        </authorList>
    </citation>
    <scope>NUCLEOTIDE SEQUENCE</scope>
    <source>
        <strain evidence="2">ILV1</strain>
    </source>
</reference>
<sequence>MSKIYCGSSKVPKGQTLGTMKECVAKNQVRYWGVKKVDSRLLKKESIKKEKSTKESRDKAAIKMIGLRGKVQKLTKQVSEEKDKKKKLALSKELEKAKKEFSEAVALFNKLEKQRGQSRTSSRKNSRKSSRKGSRKGSRKSSKK</sequence>
<feature type="region of interest" description="Disordered" evidence="1">
    <location>
        <begin position="112"/>
        <end position="144"/>
    </location>
</feature>
<gene>
    <name evidence="2" type="ORF">Indivirus_1_169</name>
</gene>
<accession>A0A1V0SCV7</accession>
<protein>
    <submittedName>
        <fullName evidence="2">Uncharacterized protein</fullName>
    </submittedName>
</protein>
<name>A0A1V0SCV7_9VIRU</name>
<proteinExistence type="predicted"/>
<dbReference type="EMBL" id="KY684085">
    <property type="protein sequence ID" value="ARF09546.1"/>
    <property type="molecule type" value="Genomic_DNA"/>
</dbReference>
<evidence type="ECO:0000313" key="2">
    <source>
        <dbReference type="EMBL" id="ARF09546.1"/>
    </source>
</evidence>